<accession>A0A182QDC0</accession>
<dbReference type="EnsemblMetazoa" id="AFAF007895-RA">
    <property type="protein sequence ID" value="AFAF007895-PA"/>
    <property type="gene ID" value="AFAF007895"/>
</dbReference>
<dbReference type="VEuPathDB" id="VectorBase:AFAF007895"/>
<dbReference type="EMBL" id="AXCN02000799">
    <property type="status" value="NOT_ANNOTATED_CDS"/>
    <property type="molecule type" value="Genomic_DNA"/>
</dbReference>
<keyword evidence="2" id="KW-1185">Reference proteome</keyword>
<evidence type="ECO:0000313" key="2">
    <source>
        <dbReference type="Proteomes" id="UP000075886"/>
    </source>
</evidence>
<evidence type="ECO:0000313" key="1">
    <source>
        <dbReference type="EnsemblMetazoa" id="AFAF007895-PA"/>
    </source>
</evidence>
<reference evidence="1" key="2">
    <citation type="submission" date="2020-05" db="UniProtKB">
        <authorList>
            <consortium name="EnsemblMetazoa"/>
        </authorList>
    </citation>
    <scope>IDENTIFICATION</scope>
    <source>
        <strain evidence="1">FAR1</strain>
    </source>
</reference>
<name>A0A182QDC0_9DIPT</name>
<organism evidence="1 2">
    <name type="scientific">Anopheles farauti</name>
    <dbReference type="NCBI Taxonomy" id="69004"/>
    <lineage>
        <taxon>Eukaryota</taxon>
        <taxon>Metazoa</taxon>
        <taxon>Ecdysozoa</taxon>
        <taxon>Arthropoda</taxon>
        <taxon>Hexapoda</taxon>
        <taxon>Insecta</taxon>
        <taxon>Pterygota</taxon>
        <taxon>Neoptera</taxon>
        <taxon>Endopterygota</taxon>
        <taxon>Diptera</taxon>
        <taxon>Nematocera</taxon>
        <taxon>Culicoidea</taxon>
        <taxon>Culicidae</taxon>
        <taxon>Anophelinae</taxon>
        <taxon>Anopheles</taxon>
    </lineage>
</organism>
<dbReference type="AlphaFoldDB" id="A0A182QDC0"/>
<sequence>MIASTLERINRPSTSALSVAGGKDLLLLFAARSRQEDWFSTGPIITINIAAVVVRSAAKMIMIYGRSIMHHMLLTVDRHHHKLSHHLAMASGFFSDELFLILARLFWNQILICASFSPSSALSVCRRFSVR</sequence>
<proteinExistence type="predicted"/>
<protein>
    <submittedName>
        <fullName evidence="1">Uncharacterized protein</fullName>
    </submittedName>
</protein>
<dbReference type="Proteomes" id="UP000075886">
    <property type="component" value="Unassembled WGS sequence"/>
</dbReference>
<reference evidence="2" key="1">
    <citation type="submission" date="2014-01" db="EMBL/GenBank/DDBJ databases">
        <title>The Genome Sequence of Anopheles farauti FAR1 (V2).</title>
        <authorList>
            <consortium name="The Broad Institute Genomics Platform"/>
            <person name="Neafsey D.E."/>
            <person name="Besansky N."/>
            <person name="Howell P."/>
            <person name="Walton C."/>
            <person name="Young S.K."/>
            <person name="Zeng Q."/>
            <person name="Gargeya S."/>
            <person name="Fitzgerald M."/>
            <person name="Haas B."/>
            <person name="Abouelleil A."/>
            <person name="Allen A.W."/>
            <person name="Alvarado L."/>
            <person name="Arachchi H.M."/>
            <person name="Berlin A.M."/>
            <person name="Chapman S.B."/>
            <person name="Gainer-Dewar J."/>
            <person name="Goldberg J."/>
            <person name="Griggs A."/>
            <person name="Gujja S."/>
            <person name="Hansen M."/>
            <person name="Howarth C."/>
            <person name="Imamovic A."/>
            <person name="Ireland A."/>
            <person name="Larimer J."/>
            <person name="McCowan C."/>
            <person name="Murphy C."/>
            <person name="Pearson M."/>
            <person name="Poon T.W."/>
            <person name="Priest M."/>
            <person name="Roberts A."/>
            <person name="Saif S."/>
            <person name="Shea T."/>
            <person name="Sisk P."/>
            <person name="Sykes S."/>
            <person name="Wortman J."/>
            <person name="Nusbaum C."/>
            <person name="Birren B."/>
        </authorList>
    </citation>
    <scope>NUCLEOTIDE SEQUENCE [LARGE SCALE GENOMIC DNA]</scope>
    <source>
        <strain evidence="2">FAR1</strain>
    </source>
</reference>